<sequence length="129" mass="14212">MAIPVNPGDLPPPFSNYSHAMQVPEGARLLVCSGQLGMRPDGTIPDDTAEQARICFDNIRKLLKDADMDFEDVVRISAFVTGREHMAPYMDVRNALFPAPYPASTLMIVSGFTKPEFTVEVEVLAAKRD</sequence>
<keyword evidence="1" id="KW-0378">Hydrolase</keyword>
<organism evidence="1 2">
    <name type="scientific">Nitratireductor aquimarinus</name>
    <dbReference type="NCBI Taxonomy" id="889300"/>
    <lineage>
        <taxon>Bacteria</taxon>
        <taxon>Pseudomonadati</taxon>
        <taxon>Pseudomonadota</taxon>
        <taxon>Alphaproteobacteria</taxon>
        <taxon>Hyphomicrobiales</taxon>
        <taxon>Phyllobacteriaceae</taxon>
        <taxon>Nitratireductor</taxon>
    </lineage>
</organism>
<dbReference type="PANTHER" id="PTHR43857">
    <property type="entry name" value="BLR7761 PROTEIN"/>
    <property type="match status" value="1"/>
</dbReference>
<dbReference type="Gene3D" id="3.30.1330.40">
    <property type="entry name" value="RutC-like"/>
    <property type="match status" value="1"/>
</dbReference>
<reference evidence="1 2" key="1">
    <citation type="submission" date="2023-10" db="EMBL/GenBank/DDBJ databases">
        <authorList>
            <person name="Venkata Ramana C."/>
            <person name="Sasikala C."/>
            <person name="Dhurka M."/>
        </authorList>
    </citation>
    <scope>NUCLEOTIDE SEQUENCE [LARGE SCALE GENOMIC DNA]</scope>
    <source>
        <strain evidence="1 2">KCTC 32151</strain>
    </source>
</reference>
<dbReference type="InterPro" id="IPR006175">
    <property type="entry name" value="YjgF/YER057c/UK114"/>
</dbReference>
<dbReference type="GO" id="GO:0016787">
    <property type="term" value="F:hydrolase activity"/>
    <property type="evidence" value="ECO:0007669"/>
    <property type="project" value="UniProtKB-KW"/>
</dbReference>
<proteinExistence type="predicted"/>
<evidence type="ECO:0000313" key="1">
    <source>
        <dbReference type="EMBL" id="MDV6227449.1"/>
    </source>
</evidence>
<dbReference type="CDD" id="cd00448">
    <property type="entry name" value="YjgF_YER057c_UK114_family"/>
    <property type="match status" value="1"/>
</dbReference>
<dbReference type="RefSeq" id="WP_206994562.1">
    <property type="nucleotide sequence ID" value="NZ_JAEKJX010000004.1"/>
</dbReference>
<dbReference type="SUPFAM" id="SSF55298">
    <property type="entry name" value="YjgF-like"/>
    <property type="match status" value="1"/>
</dbReference>
<dbReference type="InterPro" id="IPR035959">
    <property type="entry name" value="RutC-like_sf"/>
</dbReference>
<evidence type="ECO:0000313" key="2">
    <source>
        <dbReference type="Proteomes" id="UP001185659"/>
    </source>
</evidence>
<name>A0ABU4AMJ4_9HYPH</name>
<comment type="caution">
    <text evidence="1">The sequence shown here is derived from an EMBL/GenBank/DDBJ whole genome shotgun (WGS) entry which is preliminary data.</text>
</comment>
<dbReference type="PANTHER" id="PTHR43857:SF1">
    <property type="entry name" value="YJGH FAMILY PROTEIN"/>
    <property type="match status" value="1"/>
</dbReference>
<accession>A0ABU4AMJ4</accession>
<dbReference type="Pfam" id="PF01042">
    <property type="entry name" value="Ribonuc_L-PSP"/>
    <property type="match status" value="1"/>
</dbReference>
<protein>
    <submittedName>
        <fullName evidence="1">RidA family protein</fullName>
        <ecNumber evidence="1">3.5.-.-</ecNumber>
    </submittedName>
</protein>
<keyword evidence="2" id="KW-1185">Reference proteome</keyword>
<dbReference type="Proteomes" id="UP001185659">
    <property type="component" value="Unassembled WGS sequence"/>
</dbReference>
<gene>
    <name evidence="1" type="ORF">R2G56_14210</name>
</gene>
<dbReference type="EC" id="3.5.-.-" evidence="1"/>
<dbReference type="EMBL" id="JAWLIP010000006">
    <property type="protein sequence ID" value="MDV6227449.1"/>
    <property type="molecule type" value="Genomic_DNA"/>
</dbReference>